<proteinExistence type="predicted"/>
<dbReference type="InterPro" id="IPR000835">
    <property type="entry name" value="HTH_MarR-typ"/>
</dbReference>
<name>A0A396BQT6_BACFG</name>
<dbReference type="InterPro" id="IPR036390">
    <property type="entry name" value="WH_DNA-bd_sf"/>
</dbReference>
<gene>
    <name evidence="4" type="ORF">DW228_20135</name>
</gene>
<dbReference type="InterPro" id="IPR036388">
    <property type="entry name" value="WH-like_DNA-bd_sf"/>
</dbReference>
<dbReference type="SMART" id="SM00347">
    <property type="entry name" value="HTH_MARR"/>
    <property type="match status" value="1"/>
</dbReference>
<dbReference type="Pfam" id="PF01047">
    <property type="entry name" value="MarR"/>
    <property type="match status" value="1"/>
</dbReference>
<evidence type="ECO:0000256" key="3">
    <source>
        <dbReference type="ARBA" id="ARBA00023163"/>
    </source>
</evidence>
<protein>
    <submittedName>
        <fullName evidence="4">MarR family transcriptional regulator</fullName>
    </submittedName>
</protein>
<dbReference type="SUPFAM" id="SSF46785">
    <property type="entry name" value="Winged helix' DNA-binding domain"/>
    <property type="match status" value="1"/>
</dbReference>
<dbReference type="GO" id="GO:0003700">
    <property type="term" value="F:DNA-binding transcription factor activity"/>
    <property type="evidence" value="ECO:0007669"/>
    <property type="project" value="InterPro"/>
</dbReference>
<evidence type="ECO:0000313" key="5">
    <source>
        <dbReference type="Proteomes" id="UP000266644"/>
    </source>
</evidence>
<dbReference type="Proteomes" id="UP000266644">
    <property type="component" value="Unassembled WGS sequence"/>
</dbReference>
<dbReference type="RefSeq" id="WP_032543547.1">
    <property type="nucleotide sequence ID" value="NZ_CP036539.1"/>
</dbReference>
<dbReference type="Gene3D" id="1.10.10.10">
    <property type="entry name" value="Winged helix-like DNA-binding domain superfamily/Winged helix DNA-binding domain"/>
    <property type="match status" value="1"/>
</dbReference>
<dbReference type="AlphaFoldDB" id="A0A396BQT6"/>
<keyword evidence="1" id="KW-0805">Transcription regulation</keyword>
<evidence type="ECO:0000256" key="1">
    <source>
        <dbReference type="ARBA" id="ARBA00023015"/>
    </source>
</evidence>
<dbReference type="GO" id="GO:0003677">
    <property type="term" value="F:DNA binding"/>
    <property type="evidence" value="ECO:0007669"/>
    <property type="project" value="UniProtKB-KW"/>
</dbReference>
<reference evidence="4 5" key="1">
    <citation type="submission" date="2018-08" db="EMBL/GenBank/DDBJ databases">
        <title>A genome reference for cultivated species of the human gut microbiota.</title>
        <authorList>
            <person name="Zou Y."/>
            <person name="Xue W."/>
            <person name="Luo G."/>
        </authorList>
    </citation>
    <scope>NUCLEOTIDE SEQUENCE [LARGE SCALE GENOMIC DNA]</scope>
    <source>
        <strain evidence="4 5">AM18-6</strain>
    </source>
</reference>
<dbReference type="PANTHER" id="PTHR42756">
    <property type="entry name" value="TRANSCRIPTIONAL REGULATOR, MARR"/>
    <property type="match status" value="1"/>
</dbReference>
<dbReference type="PROSITE" id="PS50995">
    <property type="entry name" value="HTH_MARR_2"/>
    <property type="match status" value="1"/>
</dbReference>
<dbReference type="PANTHER" id="PTHR42756:SF1">
    <property type="entry name" value="TRANSCRIPTIONAL REPRESSOR OF EMRAB OPERON"/>
    <property type="match status" value="1"/>
</dbReference>
<sequence length="148" mass="17072">MDIDKMVNHKIAKLSGIIKRQIYQIISGEGLDITPEQWVILVYLWENDGQTIGDLVTQSQKDFANVTRIVEKLSKNGYIIKRKNHKDGRSVLLYCTDKVKTIMPHINKCQMLSLNISLKGISQEEQDTFLHILDKIEKNCINYLNPTK</sequence>
<accession>A0A396BQT6</accession>
<keyword evidence="3" id="KW-0804">Transcription</keyword>
<dbReference type="EMBL" id="QRJE01000038">
    <property type="protein sequence ID" value="RHH06966.1"/>
    <property type="molecule type" value="Genomic_DNA"/>
</dbReference>
<comment type="caution">
    <text evidence="4">The sequence shown here is derived from an EMBL/GenBank/DDBJ whole genome shotgun (WGS) entry which is preliminary data.</text>
</comment>
<dbReference type="PRINTS" id="PR00598">
    <property type="entry name" value="HTHMARR"/>
</dbReference>
<evidence type="ECO:0000256" key="2">
    <source>
        <dbReference type="ARBA" id="ARBA00023125"/>
    </source>
</evidence>
<organism evidence="4 5">
    <name type="scientific">Bacteroides fragilis</name>
    <dbReference type="NCBI Taxonomy" id="817"/>
    <lineage>
        <taxon>Bacteria</taxon>
        <taxon>Pseudomonadati</taxon>
        <taxon>Bacteroidota</taxon>
        <taxon>Bacteroidia</taxon>
        <taxon>Bacteroidales</taxon>
        <taxon>Bacteroidaceae</taxon>
        <taxon>Bacteroides</taxon>
    </lineage>
</organism>
<evidence type="ECO:0000313" key="4">
    <source>
        <dbReference type="EMBL" id="RHH06966.1"/>
    </source>
</evidence>
<keyword evidence="2" id="KW-0238">DNA-binding</keyword>